<sequence length="658" mass="67748">MSSIKFPAVLVAFVGVMAIAMPVSHAVTNGSSIGALKTAADLSRRSTQELSVKQALASLVAETRDEDGDGYPEAPAMVVGQGGPLGGGTIPDSSMAPKSDGYRTKLGYCSWDNGNQVVSVGRIAGTNSLSKPVIAVLSSGLDGQYQTTCADLAGTAVPKGDDFAVVFNSAQIRQGVGGTIYWGDPVGDIEALGALSPEGAKDGEIRLVGSDNSLWRWSSSSGEWRNVSAPFFQSGVDNIGIFESGRPGANGTRTTAVGVLSLRDQIDSVGDTAVGWGAAGNLRSGGYNAGLGMYTLGGLREGTNNTAIGAYAGFAGVSGGAAFSNSVFVGYNAAPAAEIATANSGAITLVGANTKASGLSFATPSAFMTALGAGATVSSVNTVVLGRPEDSVVIGQATAHPSYKLFVAGTSGGTSAFANASDARYKTNVSGVNNALGKILAMEGVYYEFDRVKYAHKNFEAGRQIGFIAQQIEGILPEVVRTDAEGYKMVQYSQVVPLLVEGIKEQQGLLKHLHLRDPSVLTVDIKTFQANEVIARRIEAHEAKVASLEAENARVSKLTAGSIEAGSIRGDVINSGSKTTDGGNGDFRSLFSASDDGQYIVTIMGDGGSSAYATVAVIRRKVVVSIVRANGISILSNGSAVGFTTLDKQVNAVWMRVS</sequence>
<evidence type="ECO:0000256" key="1">
    <source>
        <dbReference type="SAM" id="Coils"/>
    </source>
</evidence>
<keyword evidence="1" id="KW-0175">Coiled coil</keyword>
<feature type="domain" description="Peptidase S74" evidence="2">
    <location>
        <begin position="421"/>
        <end position="517"/>
    </location>
</feature>
<comment type="caution">
    <text evidence="3">The sequence shown here is derived from an EMBL/GenBank/DDBJ whole genome shotgun (WGS) entry which is preliminary data.</text>
</comment>
<dbReference type="RefSeq" id="WP_326507129.1">
    <property type="nucleotide sequence ID" value="NZ_JAWIIV010000011.1"/>
</dbReference>
<feature type="coiled-coil region" evidence="1">
    <location>
        <begin position="531"/>
        <end position="558"/>
    </location>
</feature>
<dbReference type="Proteomes" id="UP001352263">
    <property type="component" value="Unassembled WGS sequence"/>
</dbReference>
<dbReference type="Pfam" id="PF13884">
    <property type="entry name" value="Peptidase_S74"/>
    <property type="match status" value="1"/>
</dbReference>
<gene>
    <name evidence="3" type="ORF">RY831_14705</name>
</gene>
<proteinExistence type="predicted"/>
<accession>A0ABU6J9S8</accession>
<evidence type="ECO:0000313" key="4">
    <source>
        <dbReference type="Proteomes" id="UP001352263"/>
    </source>
</evidence>
<keyword evidence="4" id="KW-1185">Reference proteome</keyword>
<dbReference type="EMBL" id="JAWIIV010000011">
    <property type="protein sequence ID" value="MEC4720410.1"/>
    <property type="molecule type" value="Genomic_DNA"/>
</dbReference>
<name>A0ABU6J9S8_9BURK</name>
<reference evidence="3 4" key="1">
    <citation type="submission" date="2023-10" db="EMBL/GenBank/DDBJ databases">
        <title>Noviherbaspirillum sp. CPCC 100848 genome assembly.</title>
        <authorList>
            <person name="Li X.Y."/>
            <person name="Fang X.M."/>
        </authorList>
    </citation>
    <scope>NUCLEOTIDE SEQUENCE [LARGE SCALE GENOMIC DNA]</scope>
    <source>
        <strain evidence="3 4">CPCC 100848</strain>
    </source>
</reference>
<evidence type="ECO:0000259" key="2">
    <source>
        <dbReference type="PROSITE" id="PS51688"/>
    </source>
</evidence>
<protein>
    <submittedName>
        <fullName evidence="3">Tail fiber domain-containing protein</fullName>
    </submittedName>
</protein>
<dbReference type="PROSITE" id="PS51688">
    <property type="entry name" value="ICA"/>
    <property type="match status" value="1"/>
</dbReference>
<dbReference type="InterPro" id="IPR030392">
    <property type="entry name" value="S74_ICA"/>
</dbReference>
<organism evidence="3 4">
    <name type="scientific">Noviherbaspirillum album</name>
    <dbReference type="NCBI Taxonomy" id="3080276"/>
    <lineage>
        <taxon>Bacteria</taxon>
        <taxon>Pseudomonadati</taxon>
        <taxon>Pseudomonadota</taxon>
        <taxon>Betaproteobacteria</taxon>
        <taxon>Burkholderiales</taxon>
        <taxon>Oxalobacteraceae</taxon>
        <taxon>Noviherbaspirillum</taxon>
    </lineage>
</organism>
<evidence type="ECO:0000313" key="3">
    <source>
        <dbReference type="EMBL" id="MEC4720410.1"/>
    </source>
</evidence>